<feature type="region of interest" description="Disordered" evidence="1">
    <location>
        <begin position="52"/>
        <end position="98"/>
    </location>
</feature>
<name>A0A821L044_9NEOP</name>
<comment type="caution">
    <text evidence="2">The sequence shown here is derived from an EMBL/GenBank/DDBJ whole genome shotgun (WGS) entry which is preliminary data.</text>
</comment>
<gene>
    <name evidence="2" type="ORF">PMACD_LOCUS174</name>
</gene>
<reference evidence="2" key="1">
    <citation type="submission" date="2021-02" db="EMBL/GenBank/DDBJ databases">
        <authorList>
            <person name="Steward A R."/>
        </authorList>
    </citation>
    <scope>NUCLEOTIDE SEQUENCE</scope>
</reference>
<protein>
    <submittedName>
        <fullName evidence="2">Uncharacterized protein</fullName>
    </submittedName>
</protein>
<feature type="compositionally biased region" description="Basic and acidic residues" evidence="1">
    <location>
        <begin position="71"/>
        <end position="84"/>
    </location>
</feature>
<keyword evidence="3" id="KW-1185">Reference proteome</keyword>
<feature type="compositionally biased region" description="Basic residues" evidence="1">
    <location>
        <begin position="52"/>
        <end position="61"/>
    </location>
</feature>
<dbReference type="EMBL" id="CAJOBZ010000001">
    <property type="protein sequence ID" value="CAF4743378.1"/>
    <property type="molecule type" value="Genomic_DNA"/>
</dbReference>
<feature type="compositionally biased region" description="Basic residues" evidence="1">
    <location>
        <begin position="165"/>
        <end position="176"/>
    </location>
</feature>
<accession>A0A821L044</accession>
<sequence>MVYVMKHPVPSHVSELGGAVRGGAGEGKVQYGGIQYVPTALEPLKRYHHSFGVRRSRRRSRSSPVRMRCKTNKDAEKIGDESPLRRRSPSASPCSRQGAEATLQDFWSPLSSPRPLVMPPPLSLAFTTTLSYFSSAPPTQPVSLVALPPTRQAACRSRSKEHSARPTKRPSRSARRAARYVLRTLMKSLALHSAHVSLSHVKLKDDVPDADVGAESAQGKNNEVSQKLEDKEALSDVGNKKQSSDKEEKNVCARCSRCAGELNATQLRLLLRHLRQLAHIDRLHRALRRAAR</sequence>
<organism evidence="2 3">
    <name type="scientific">Pieris macdunnoughi</name>
    <dbReference type="NCBI Taxonomy" id="345717"/>
    <lineage>
        <taxon>Eukaryota</taxon>
        <taxon>Metazoa</taxon>
        <taxon>Ecdysozoa</taxon>
        <taxon>Arthropoda</taxon>
        <taxon>Hexapoda</taxon>
        <taxon>Insecta</taxon>
        <taxon>Pterygota</taxon>
        <taxon>Neoptera</taxon>
        <taxon>Endopterygota</taxon>
        <taxon>Lepidoptera</taxon>
        <taxon>Glossata</taxon>
        <taxon>Ditrysia</taxon>
        <taxon>Papilionoidea</taxon>
        <taxon>Pieridae</taxon>
        <taxon>Pierinae</taxon>
        <taxon>Pieris</taxon>
    </lineage>
</organism>
<dbReference type="AlphaFoldDB" id="A0A821L044"/>
<feature type="compositionally biased region" description="Basic and acidic residues" evidence="1">
    <location>
        <begin position="226"/>
        <end position="249"/>
    </location>
</feature>
<dbReference type="Proteomes" id="UP000663880">
    <property type="component" value="Unassembled WGS sequence"/>
</dbReference>
<evidence type="ECO:0000313" key="3">
    <source>
        <dbReference type="Proteomes" id="UP000663880"/>
    </source>
</evidence>
<evidence type="ECO:0000313" key="2">
    <source>
        <dbReference type="EMBL" id="CAF4743378.1"/>
    </source>
</evidence>
<dbReference type="OrthoDB" id="6931179at2759"/>
<proteinExistence type="predicted"/>
<feature type="region of interest" description="Disordered" evidence="1">
    <location>
        <begin position="153"/>
        <end position="176"/>
    </location>
</feature>
<feature type="region of interest" description="Disordered" evidence="1">
    <location>
        <begin position="211"/>
        <end position="249"/>
    </location>
</feature>
<evidence type="ECO:0000256" key="1">
    <source>
        <dbReference type="SAM" id="MobiDB-lite"/>
    </source>
</evidence>